<evidence type="ECO:0000313" key="2">
    <source>
        <dbReference type="Proteomes" id="UP000176186"/>
    </source>
</evidence>
<gene>
    <name evidence="1" type="ORF">A2363_02530</name>
</gene>
<organism evidence="1 2">
    <name type="scientific">Candidatus Gottesmanbacteria bacterium RIFOXYB1_FULL_47_11</name>
    <dbReference type="NCBI Taxonomy" id="1798401"/>
    <lineage>
        <taxon>Bacteria</taxon>
        <taxon>Candidatus Gottesmaniibacteriota</taxon>
    </lineage>
</organism>
<accession>A0A1F6BEB8</accession>
<evidence type="ECO:0000313" key="1">
    <source>
        <dbReference type="EMBL" id="OGG35274.1"/>
    </source>
</evidence>
<comment type="caution">
    <text evidence="1">The sequence shown here is derived from an EMBL/GenBank/DDBJ whole genome shotgun (WGS) entry which is preliminary data.</text>
</comment>
<dbReference type="Proteomes" id="UP000176186">
    <property type="component" value="Unassembled WGS sequence"/>
</dbReference>
<dbReference type="AlphaFoldDB" id="A0A1F6BEB8"/>
<name>A0A1F6BEB8_9BACT</name>
<dbReference type="EMBL" id="MFKE01000016">
    <property type="protein sequence ID" value="OGG35274.1"/>
    <property type="molecule type" value="Genomic_DNA"/>
</dbReference>
<sequence>MNNLSKESDTVTKTSEAVKKFIGVELTGNPESLPEEIRLPQSILKIVADFTENNPLQEKSALIDYQANTGDFFVRKIFKGGTYKPKDHAVYATTIWTTFLGMQSRAIQGQPAVELHNHPDIIQAGSYYHQNGLRMPDDFTKFVLRCPSAADIDLYLSVEHGLLDIVASKHGGTLVVPWDYEIKSRKPLGLVNFSEKILEKTLQKNVEPVLTEGVKRFGNNPQSLQYFVNTTYKKTLYSAYAKLLEPFSCSIYFADDIHDKFKLAK</sequence>
<protein>
    <submittedName>
        <fullName evidence="1">Uncharacterized protein</fullName>
    </submittedName>
</protein>
<proteinExistence type="predicted"/>
<reference evidence="1 2" key="1">
    <citation type="journal article" date="2016" name="Nat. Commun.">
        <title>Thousands of microbial genomes shed light on interconnected biogeochemical processes in an aquifer system.</title>
        <authorList>
            <person name="Anantharaman K."/>
            <person name="Brown C.T."/>
            <person name="Hug L.A."/>
            <person name="Sharon I."/>
            <person name="Castelle C.J."/>
            <person name="Probst A.J."/>
            <person name="Thomas B.C."/>
            <person name="Singh A."/>
            <person name="Wilkins M.J."/>
            <person name="Karaoz U."/>
            <person name="Brodie E.L."/>
            <person name="Williams K.H."/>
            <person name="Hubbard S.S."/>
            <person name="Banfield J.F."/>
        </authorList>
    </citation>
    <scope>NUCLEOTIDE SEQUENCE [LARGE SCALE GENOMIC DNA]</scope>
</reference>